<feature type="compositionally biased region" description="Polar residues" evidence="1">
    <location>
        <begin position="43"/>
        <end position="54"/>
    </location>
</feature>
<keyword evidence="3" id="KW-1185">Reference proteome</keyword>
<feature type="non-terminal residue" evidence="2">
    <location>
        <position position="54"/>
    </location>
</feature>
<dbReference type="EMBL" id="JAHRIQ010000785">
    <property type="protein sequence ID" value="MEQ2220941.1"/>
    <property type="molecule type" value="Genomic_DNA"/>
</dbReference>
<feature type="region of interest" description="Disordered" evidence="1">
    <location>
        <begin position="1"/>
        <end position="54"/>
    </location>
</feature>
<reference evidence="2 3" key="1">
    <citation type="submission" date="2021-06" db="EMBL/GenBank/DDBJ databases">
        <authorList>
            <person name="Palmer J.M."/>
        </authorList>
    </citation>
    <scope>NUCLEOTIDE SEQUENCE [LARGE SCALE GENOMIC DNA]</scope>
    <source>
        <strain evidence="3">if_2019</strain>
        <tissue evidence="2">Muscle</tissue>
    </source>
</reference>
<accession>A0ABV0SMD1</accession>
<organism evidence="2 3">
    <name type="scientific">Ilyodon furcidens</name>
    <name type="common">goldbreast splitfin</name>
    <dbReference type="NCBI Taxonomy" id="33524"/>
    <lineage>
        <taxon>Eukaryota</taxon>
        <taxon>Metazoa</taxon>
        <taxon>Chordata</taxon>
        <taxon>Craniata</taxon>
        <taxon>Vertebrata</taxon>
        <taxon>Euteleostomi</taxon>
        <taxon>Actinopterygii</taxon>
        <taxon>Neopterygii</taxon>
        <taxon>Teleostei</taxon>
        <taxon>Neoteleostei</taxon>
        <taxon>Acanthomorphata</taxon>
        <taxon>Ovalentaria</taxon>
        <taxon>Atherinomorphae</taxon>
        <taxon>Cyprinodontiformes</taxon>
        <taxon>Goodeidae</taxon>
        <taxon>Ilyodon</taxon>
    </lineage>
</organism>
<evidence type="ECO:0000313" key="2">
    <source>
        <dbReference type="EMBL" id="MEQ2220941.1"/>
    </source>
</evidence>
<proteinExistence type="predicted"/>
<dbReference type="Proteomes" id="UP001482620">
    <property type="component" value="Unassembled WGS sequence"/>
</dbReference>
<evidence type="ECO:0000256" key="1">
    <source>
        <dbReference type="SAM" id="MobiDB-lite"/>
    </source>
</evidence>
<gene>
    <name evidence="2" type="ORF">ILYODFUR_010698</name>
</gene>
<evidence type="ECO:0000313" key="3">
    <source>
        <dbReference type="Proteomes" id="UP001482620"/>
    </source>
</evidence>
<feature type="compositionally biased region" description="Basic and acidic residues" evidence="1">
    <location>
        <begin position="1"/>
        <end position="10"/>
    </location>
</feature>
<name>A0ABV0SMD1_9TELE</name>
<sequence length="54" mass="6080">MSRLEQRTNPECRLAGSMTEEAGVPGENPPMQREMIQDPPQAEIQTQNLVLENN</sequence>
<comment type="caution">
    <text evidence="2">The sequence shown here is derived from an EMBL/GenBank/DDBJ whole genome shotgun (WGS) entry which is preliminary data.</text>
</comment>
<protein>
    <submittedName>
        <fullName evidence="2">Uncharacterized protein</fullName>
    </submittedName>
</protein>